<dbReference type="GO" id="GO:0006511">
    <property type="term" value="P:ubiquitin-dependent protein catabolic process"/>
    <property type="evidence" value="ECO:0007669"/>
    <property type="project" value="InterPro"/>
</dbReference>
<evidence type="ECO:0000256" key="5">
    <source>
        <dbReference type="ARBA" id="ARBA00007434"/>
    </source>
</evidence>
<evidence type="ECO:0000256" key="10">
    <source>
        <dbReference type="ARBA" id="ARBA00023242"/>
    </source>
</evidence>
<reference evidence="13 14" key="1">
    <citation type="submission" date="2017-12" db="EMBL/GenBank/DDBJ databases">
        <title>Sequencing, de novo assembly and annotation of complete genome of a new Thraustochytrid species, strain FCC1311.</title>
        <authorList>
            <person name="Sedici K."/>
            <person name="Godart F."/>
            <person name="Aiese Cigliano R."/>
            <person name="Sanseverino W."/>
            <person name="Barakat M."/>
            <person name="Ortet P."/>
            <person name="Marechal E."/>
            <person name="Cagnac O."/>
            <person name="Amato A."/>
        </authorList>
    </citation>
    <scope>NUCLEOTIDE SEQUENCE [LARGE SCALE GENOMIC DNA]</scope>
</reference>
<keyword evidence="9" id="KW-0833">Ubl conjugation pathway</keyword>
<dbReference type="GO" id="GO:0005634">
    <property type="term" value="C:nucleus"/>
    <property type="evidence" value="ECO:0007669"/>
    <property type="project" value="UniProtKB-SubCell"/>
</dbReference>
<dbReference type="InterPro" id="IPR019474">
    <property type="entry name" value="Ub_conjug_fac_E4_core"/>
</dbReference>
<evidence type="ECO:0000256" key="2">
    <source>
        <dbReference type="ARBA" id="ARBA00004123"/>
    </source>
</evidence>
<organism evidence="13 14">
    <name type="scientific">Hondaea fermentalgiana</name>
    <dbReference type="NCBI Taxonomy" id="2315210"/>
    <lineage>
        <taxon>Eukaryota</taxon>
        <taxon>Sar</taxon>
        <taxon>Stramenopiles</taxon>
        <taxon>Bigyra</taxon>
        <taxon>Labyrinthulomycetes</taxon>
        <taxon>Thraustochytrida</taxon>
        <taxon>Thraustochytriidae</taxon>
        <taxon>Hondaea</taxon>
    </lineage>
</organism>
<evidence type="ECO:0000256" key="1">
    <source>
        <dbReference type="ARBA" id="ARBA00000900"/>
    </source>
</evidence>
<dbReference type="GO" id="GO:0036503">
    <property type="term" value="P:ERAD pathway"/>
    <property type="evidence" value="ECO:0007669"/>
    <property type="project" value="InterPro"/>
</dbReference>
<evidence type="ECO:0000256" key="9">
    <source>
        <dbReference type="ARBA" id="ARBA00022786"/>
    </source>
</evidence>
<sequence>MEHEGAAKLSGDNIEEALYLRLAMLPIDLPEFARRETPLEYLISCFDRLDNIRRNRGADESIVALLSECQNFIVSYAVTVLLEPDMFPTPASGASPMQGLIGALEGGDGSTSRQSAARHLLEHLAQETVRQDCVGQILDPMLDKTEKDMRKAVESAAPFALGPIAVLSALCAQKPFGAHIARRIAGEETRNGASAYSETRSVRPANQDMPQGIDPNHPMYQMMMQMMRNRNEQIKNGRRIELEAFWATFLRPSPTSPLVVREFFANPLTRVPADIKGIQNTLSQQVAALVSQVGRSMLNVCRAGQDPRNQMMNWVARALELNKARAQMQPNRNEVSSDGFCVNLASVMLQLCRPFIKPGSDKLKLIDGTFRSRAFPHDLTKLCGAGANDDVEMTDAEAEAEYNFVTRCFFYALRAVHLGPIACTRRIDNYERHLSHMQRSMGAAALGPMAPPSQEREQFASLLQQLYATQTLAFEPSLVSDAILLHALYVRWLLSKAQGTDMSSLDELELPLKSDPAPAQELQSTPEHILDDATHLIKSLAYHAPERLDGADPEALQTLVAAFVAFMASPKLVHSPHLRAGFAETLFAAFLPDSDKGQERRSGGDRGPQALRGAMLAGSPLVCKHLAPGLLELYGDVEACGHYEVIGYRHHIALLLKYIWKQDAHKDAFHAFATSTPQRFVKFANGIINQTNDGVADSLQRLREIRQTQLDRREPAWNQMSEEDRRQREQGLEDNERFVTSALLLAGEVIGMLRYLSLDQVFARAFVGSGLGNRLAGMLSSILVSLSGSRGVNFKIDDPAKYNFHPKDLLSSVYQTIARFYLGGGDSFTTAMATCAYYDYDAFEKASRTVQKFGSLPQDVLDSFDAMNKSAQAEAKRIADAEADLGEAPEEFLDPIMQEVMEDPVLLPTSNAIVDRSVIEQHLLNDPKDPFNRMPLSQDMLEPQPELKARIEAWRRGNANGPKGDA</sequence>
<evidence type="ECO:0000256" key="8">
    <source>
        <dbReference type="ARBA" id="ARBA00022679"/>
    </source>
</evidence>
<dbReference type="InParanoid" id="A0A2R5GSL3"/>
<evidence type="ECO:0000256" key="6">
    <source>
        <dbReference type="ARBA" id="ARBA00012483"/>
    </source>
</evidence>
<dbReference type="InterPro" id="IPR003613">
    <property type="entry name" value="Ubox_domain"/>
</dbReference>
<protein>
    <recommendedName>
        <fullName evidence="6">RING-type E3 ubiquitin transferase</fullName>
        <ecNumber evidence="6">2.3.2.27</ecNumber>
    </recommendedName>
</protein>
<dbReference type="AlphaFoldDB" id="A0A2R5GSL3"/>
<comment type="caution">
    <text evidence="13">The sequence shown here is derived from an EMBL/GenBank/DDBJ whole genome shotgun (WGS) entry which is preliminary data.</text>
</comment>
<comment type="pathway">
    <text evidence="4">Protein modification; protein ubiquitination.</text>
</comment>
<evidence type="ECO:0000313" key="13">
    <source>
        <dbReference type="EMBL" id="GBG33867.1"/>
    </source>
</evidence>
<dbReference type="CDD" id="cd16658">
    <property type="entry name" value="RING-Ubox_UBE4B"/>
    <property type="match status" value="1"/>
</dbReference>
<keyword evidence="10" id="KW-0539">Nucleus</keyword>
<comment type="subcellular location">
    <subcellularLocation>
        <location evidence="3">Cytoplasm</location>
    </subcellularLocation>
    <subcellularLocation>
        <location evidence="2">Nucleus</location>
    </subcellularLocation>
</comment>
<keyword evidence="8" id="KW-0808">Transferase</keyword>
<comment type="similarity">
    <text evidence="5">Belongs to the ubiquitin conjugation factor E4 family.</text>
</comment>
<evidence type="ECO:0000313" key="14">
    <source>
        <dbReference type="Proteomes" id="UP000241890"/>
    </source>
</evidence>
<dbReference type="Gene3D" id="3.30.40.10">
    <property type="entry name" value="Zinc/RING finger domain, C3HC4 (zinc finger)"/>
    <property type="match status" value="1"/>
</dbReference>
<dbReference type="SUPFAM" id="SSF57850">
    <property type="entry name" value="RING/U-box"/>
    <property type="match status" value="1"/>
</dbReference>
<dbReference type="EMBL" id="BEYU01000171">
    <property type="protein sequence ID" value="GBG33867.1"/>
    <property type="molecule type" value="Genomic_DNA"/>
</dbReference>
<dbReference type="GO" id="GO:0000151">
    <property type="term" value="C:ubiquitin ligase complex"/>
    <property type="evidence" value="ECO:0007669"/>
    <property type="project" value="InterPro"/>
</dbReference>
<dbReference type="GO" id="GO:0000209">
    <property type="term" value="P:protein polyubiquitination"/>
    <property type="evidence" value="ECO:0007669"/>
    <property type="project" value="TreeGrafter"/>
</dbReference>
<dbReference type="OrthoDB" id="20295at2759"/>
<evidence type="ECO:0000259" key="12">
    <source>
        <dbReference type="PROSITE" id="PS51698"/>
    </source>
</evidence>
<gene>
    <name evidence="13" type="ORF">FCC1311_100902</name>
</gene>
<dbReference type="SMART" id="SM00504">
    <property type="entry name" value="Ubox"/>
    <property type="match status" value="1"/>
</dbReference>
<proteinExistence type="inferred from homology"/>
<comment type="catalytic activity">
    <reaction evidence="1">
        <text>S-ubiquitinyl-[E2 ubiquitin-conjugating enzyme]-L-cysteine + [acceptor protein]-L-lysine = [E2 ubiquitin-conjugating enzyme]-L-cysteine + N(6)-ubiquitinyl-[acceptor protein]-L-lysine.</text>
        <dbReference type="EC" id="2.3.2.27"/>
    </reaction>
</comment>
<dbReference type="Proteomes" id="UP000241890">
    <property type="component" value="Unassembled WGS sequence"/>
</dbReference>
<dbReference type="PANTHER" id="PTHR13931">
    <property type="entry name" value="UBIQUITINATION FACTOR E4"/>
    <property type="match status" value="1"/>
</dbReference>
<dbReference type="GO" id="GO:0005737">
    <property type="term" value="C:cytoplasm"/>
    <property type="evidence" value="ECO:0007669"/>
    <property type="project" value="UniProtKB-SubCell"/>
</dbReference>
<evidence type="ECO:0000256" key="4">
    <source>
        <dbReference type="ARBA" id="ARBA00004906"/>
    </source>
</evidence>
<evidence type="ECO:0000256" key="7">
    <source>
        <dbReference type="ARBA" id="ARBA00022490"/>
    </source>
</evidence>
<dbReference type="UniPathway" id="UPA00143"/>
<accession>A0A2R5GSL3</accession>
<dbReference type="InterPro" id="IPR045132">
    <property type="entry name" value="UBE4"/>
</dbReference>
<dbReference type="FunFam" id="3.30.40.10:FF:000055">
    <property type="entry name" value="Ubiquitin conjugation factor e4 a"/>
    <property type="match status" value="1"/>
</dbReference>
<feature type="region of interest" description="Disordered" evidence="11">
    <location>
        <begin position="190"/>
        <end position="213"/>
    </location>
</feature>
<dbReference type="EC" id="2.3.2.27" evidence="6"/>
<dbReference type="PANTHER" id="PTHR13931:SF2">
    <property type="entry name" value="UBIQUITIN CONJUGATION FACTOR E4 B"/>
    <property type="match status" value="1"/>
</dbReference>
<dbReference type="PROSITE" id="PS51698">
    <property type="entry name" value="U_BOX"/>
    <property type="match status" value="1"/>
</dbReference>
<feature type="domain" description="U-box" evidence="12">
    <location>
        <begin position="887"/>
        <end position="961"/>
    </location>
</feature>
<dbReference type="Pfam" id="PF10408">
    <property type="entry name" value="Ufd2P_core"/>
    <property type="match status" value="1"/>
</dbReference>
<keyword evidence="14" id="KW-1185">Reference proteome</keyword>
<dbReference type="Pfam" id="PF04564">
    <property type="entry name" value="U-box"/>
    <property type="match status" value="1"/>
</dbReference>
<keyword evidence="7" id="KW-0963">Cytoplasm</keyword>
<dbReference type="GO" id="GO:0034450">
    <property type="term" value="F:ubiquitin-ubiquitin ligase activity"/>
    <property type="evidence" value="ECO:0007669"/>
    <property type="project" value="InterPro"/>
</dbReference>
<name>A0A2R5GSL3_9STRA</name>
<evidence type="ECO:0000256" key="3">
    <source>
        <dbReference type="ARBA" id="ARBA00004496"/>
    </source>
</evidence>
<dbReference type="InterPro" id="IPR013083">
    <property type="entry name" value="Znf_RING/FYVE/PHD"/>
</dbReference>
<evidence type="ECO:0000256" key="11">
    <source>
        <dbReference type="SAM" id="MobiDB-lite"/>
    </source>
</evidence>